<dbReference type="PANTHER" id="PTHR31221">
    <property type="entry name" value="WRKY TRANSCRIPTION FACTOR PROTEIN 1-RELATED"/>
    <property type="match status" value="1"/>
</dbReference>
<comment type="subcellular location">
    <subcellularLocation>
        <location evidence="1">Nucleus</location>
    </subcellularLocation>
</comment>
<dbReference type="SUPFAM" id="SSF118290">
    <property type="entry name" value="WRKY DNA-binding domain"/>
    <property type="match status" value="1"/>
</dbReference>
<keyword evidence="4" id="KW-0804">Transcription</keyword>
<keyword evidence="2" id="KW-0805">Transcription regulation</keyword>
<evidence type="ECO:0000256" key="5">
    <source>
        <dbReference type="ARBA" id="ARBA00023242"/>
    </source>
</evidence>
<evidence type="ECO:0000256" key="2">
    <source>
        <dbReference type="ARBA" id="ARBA00023015"/>
    </source>
</evidence>
<evidence type="ECO:0000313" key="7">
    <source>
        <dbReference type="EMBL" id="KAG6483583.1"/>
    </source>
</evidence>
<evidence type="ECO:0000256" key="3">
    <source>
        <dbReference type="ARBA" id="ARBA00023125"/>
    </source>
</evidence>
<dbReference type="SMART" id="SM00774">
    <property type="entry name" value="WRKY"/>
    <property type="match status" value="1"/>
</dbReference>
<evidence type="ECO:0000259" key="6">
    <source>
        <dbReference type="PROSITE" id="PS50811"/>
    </source>
</evidence>
<dbReference type="AlphaFoldDB" id="A0A8J5FBF2"/>
<keyword evidence="8" id="KW-1185">Reference proteome</keyword>
<protein>
    <recommendedName>
        <fullName evidence="6">WRKY domain-containing protein</fullName>
    </recommendedName>
</protein>
<proteinExistence type="predicted"/>
<keyword evidence="3" id="KW-0238">DNA-binding</keyword>
<dbReference type="PANTHER" id="PTHR31221:SF334">
    <property type="entry name" value="WRKY TRANSCRIPTION FACTOR 57-RELATED"/>
    <property type="match status" value="1"/>
</dbReference>
<keyword evidence="5" id="KW-0539">Nucleus</keyword>
<evidence type="ECO:0000256" key="4">
    <source>
        <dbReference type="ARBA" id="ARBA00023163"/>
    </source>
</evidence>
<evidence type="ECO:0000313" key="8">
    <source>
        <dbReference type="Proteomes" id="UP000734854"/>
    </source>
</evidence>
<dbReference type="EMBL" id="JACMSC010000016">
    <property type="protein sequence ID" value="KAG6483583.1"/>
    <property type="molecule type" value="Genomic_DNA"/>
</dbReference>
<dbReference type="InterPro" id="IPR036576">
    <property type="entry name" value="WRKY_dom_sf"/>
</dbReference>
<dbReference type="GO" id="GO:0005634">
    <property type="term" value="C:nucleus"/>
    <property type="evidence" value="ECO:0007669"/>
    <property type="project" value="UniProtKB-SubCell"/>
</dbReference>
<gene>
    <name evidence="7" type="ORF">ZIOFF_060231</name>
</gene>
<dbReference type="PROSITE" id="PS50811">
    <property type="entry name" value="WRKY"/>
    <property type="match status" value="1"/>
</dbReference>
<dbReference type="GO" id="GO:0043565">
    <property type="term" value="F:sequence-specific DNA binding"/>
    <property type="evidence" value="ECO:0007669"/>
    <property type="project" value="InterPro"/>
</dbReference>
<organism evidence="7 8">
    <name type="scientific">Zingiber officinale</name>
    <name type="common">Ginger</name>
    <name type="synonym">Amomum zingiber</name>
    <dbReference type="NCBI Taxonomy" id="94328"/>
    <lineage>
        <taxon>Eukaryota</taxon>
        <taxon>Viridiplantae</taxon>
        <taxon>Streptophyta</taxon>
        <taxon>Embryophyta</taxon>
        <taxon>Tracheophyta</taxon>
        <taxon>Spermatophyta</taxon>
        <taxon>Magnoliopsida</taxon>
        <taxon>Liliopsida</taxon>
        <taxon>Zingiberales</taxon>
        <taxon>Zingiberaceae</taxon>
        <taxon>Zingiber</taxon>
    </lineage>
</organism>
<dbReference type="Proteomes" id="UP000734854">
    <property type="component" value="Unassembled WGS sequence"/>
</dbReference>
<dbReference type="InterPro" id="IPR044810">
    <property type="entry name" value="WRKY_plant"/>
</dbReference>
<sequence length="290" mass="32895">MSGKINEELINDYDLPFPDDLSSVITPHTEGRRQAFMSTEFMDESTLMMDYLLVGGYHGVTTTPATSNFSMTPTKIGGKEDSLPHCKKERLLKHDAVENDNEEKHTKGSYNLRKVDEQLIIKNTGKKRQREARFAFITKSEVDHLEDGYRWTKYGQKAVKNSTYPRSYYRCTSETCNVKKRVERSHQDPATVITTYEGQHNHRNTATLRSNSLMAMVPSDNIILQRAVCPGNYTKCSINNNSTVHGVVFTNTSMHLPSLPSLPLHYHQLQLPAAASCCKTFCQRLPSPMN</sequence>
<dbReference type="Pfam" id="PF03106">
    <property type="entry name" value="WRKY"/>
    <property type="match status" value="1"/>
</dbReference>
<feature type="domain" description="WRKY" evidence="6">
    <location>
        <begin position="140"/>
        <end position="205"/>
    </location>
</feature>
<reference evidence="7 8" key="1">
    <citation type="submission" date="2020-08" db="EMBL/GenBank/DDBJ databases">
        <title>Plant Genome Project.</title>
        <authorList>
            <person name="Zhang R.-G."/>
        </authorList>
    </citation>
    <scope>NUCLEOTIDE SEQUENCE [LARGE SCALE GENOMIC DNA]</scope>
    <source>
        <tissue evidence="7">Rhizome</tissue>
    </source>
</reference>
<name>A0A8J5FBF2_ZINOF</name>
<dbReference type="FunFam" id="2.20.25.80:FF:000003">
    <property type="entry name" value="WRKY transcription factor 57"/>
    <property type="match status" value="1"/>
</dbReference>
<evidence type="ECO:0000256" key="1">
    <source>
        <dbReference type="ARBA" id="ARBA00004123"/>
    </source>
</evidence>
<dbReference type="Gene3D" id="2.20.25.80">
    <property type="entry name" value="WRKY domain"/>
    <property type="match status" value="1"/>
</dbReference>
<dbReference type="GO" id="GO:0003700">
    <property type="term" value="F:DNA-binding transcription factor activity"/>
    <property type="evidence" value="ECO:0007669"/>
    <property type="project" value="InterPro"/>
</dbReference>
<accession>A0A8J5FBF2</accession>
<dbReference type="InterPro" id="IPR003657">
    <property type="entry name" value="WRKY_dom"/>
</dbReference>
<comment type="caution">
    <text evidence="7">The sequence shown here is derived from an EMBL/GenBank/DDBJ whole genome shotgun (WGS) entry which is preliminary data.</text>
</comment>